<evidence type="ECO:0000256" key="10">
    <source>
        <dbReference type="ARBA" id="ARBA00023136"/>
    </source>
</evidence>
<comment type="function">
    <text evidence="11">Part of an ABC transporter complex involved in carbohydrate import. Could be involved in ribose, galactose and/or methyl galactoside import. Responsible for energy coupling to the transport system.</text>
</comment>
<evidence type="ECO:0000256" key="6">
    <source>
        <dbReference type="ARBA" id="ARBA00022737"/>
    </source>
</evidence>
<dbReference type="InterPro" id="IPR003593">
    <property type="entry name" value="AAA+_ATPase"/>
</dbReference>
<dbReference type="AlphaFoldDB" id="A0A1Y4LNG5"/>
<dbReference type="STRING" id="501571.GCA_900143195_00315"/>
<name>A0A1Y4LNG5_9FIRM</name>
<dbReference type="Proteomes" id="UP000195326">
    <property type="component" value="Unassembled WGS sequence"/>
</dbReference>
<dbReference type="GO" id="GO:0043211">
    <property type="term" value="F:ABC-type carbohydrate transporter activity"/>
    <property type="evidence" value="ECO:0007669"/>
    <property type="project" value="UniProtKB-UniRule"/>
</dbReference>
<dbReference type="FunFam" id="3.40.50.300:FF:000127">
    <property type="entry name" value="Ribose import ATP-binding protein RbsA"/>
    <property type="match status" value="1"/>
</dbReference>
<keyword evidence="9 11" id="KW-1278">Translocase</keyword>
<dbReference type="SMART" id="SM00382">
    <property type="entry name" value="AAA"/>
    <property type="match status" value="2"/>
</dbReference>
<feature type="domain" description="ABC transporter" evidence="12">
    <location>
        <begin position="270"/>
        <end position="511"/>
    </location>
</feature>
<evidence type="ECO:0000256" key="9">
    <source>
        <dbReference type="ARBA" id="ARBA00022967"/>
    </source>
</evidence>
<reference evidence="14" key="1">
    <citation type="submission" date="2017-04" db="EMBL/GenBank/DDBJ databases">
        <title>Function of individual gut microbiota members based on whole genome sequencing of pure cultures obtained from chicken caecum.</title>
        <authorList>
            <person name="Medvecky M."/>
            <person name="Cejkova D."/>
            <person name="Polansky O."/>
            <person name="Karasova D."/>
            <person name="Kubasova T."/>
            <person name="Cizek A."/>
            <person name="Rychlik I."/>
        </authorList>
    </citation>
    <scope>NUCLEOTIDE SEQUENCE [LARGE SCALE GENOMIC DNA]</scope>
    <source>
        <strain evidence="14">An179</strain>
    </source>
</reference>
<dbReference type="InterPro" id="IPR050107">
    <property type="entry name" value="ABC_carbohydrate_import_ATPase"/>
</dbReference>
<dbReference type="Pfam" id="PF00005">
    <property type="entry name" value="ABC_tran"/>
    <property type="match status" value="2"/>
</dbReference>
<evidence type="ECO:0000256" key="2">
    <source>
        <dbReference type="ARBA" id="ARBA00004533"/>
    </source>
</evidence>
<feature type="domain" description="ABC transporter" evidence="12">
    <location>
        <begin position="24"/>
        <end position="259"/>
    </location>
</feature>
<keyword evidence="4 11" id="KW-1003">Cell membrane</keyword>
<comment type="similarity">
    <text evidence="11">Belongs to the ABC transporter superfamily.</text>
</comment>
<organism evidence="13 14">
    <name type="scientific">Butyricicoccus pullicaecorum</name>
    <dbReference type="NCBI Taxonomy" id="501571"/>
    <lineage>
        <taxon>Bacteria</taxon>
        <taxon>Bacillati</taxon>
        <taxon>Bacillota</taxon>
        <taxon>Clostridia</taxon>
        <taxon>Eubacteriales</taxon>
        <taxon>Butyricicoccaceae</taxon>
        <taxon>Butyricicoccus</taxon>
    </lineage>
</organism>
<proteinExistence type="inferred from homology"/>
<sequence length="520" mass="57705">MSLPHSKPDITDREGNTVSQEYILEMTGITKEFPGVRALKGVELKVRPGTVHTLMGENGAGKSTLMKCLIGIHPPTSGTILFEGKEVRFKNTLEALNAGISMIHQELSPVPERSVCENLWLGRAPRKGLIVDHKKMRRDSIELFQRLNLDVDPDEKMGNLTVAKMQMVEIAKAVSYDSRIVIMDEPTSSLTDAEVEHLFRIIEDLKKKNVAIIYISHKMDEIFRISDDITVYRDGEYIATDRAENLNVDKLIQLMVGREVTDMFPKVDCPIGETILKVENLAAGRAVKNVSFELHRGEILGMAGLVGAGRTETAEAIFGMRRITGGKIYKDGKELHIKSPEQAIANKIALLTEDRRGNGIVGLLSIKDNTVLASLKSYGFPLRHKKMREDTEEYVKKLNTKTPSIDTPIQNLSGGNQQKVLVGRWLLTNPDILIVDEPTRGIDVGAKAEIHSLITKLAGEGKAIIMISSELPEVMGMSDRIVVMHEGVMTAIVDRKDFSSELILKYATSEQPYDPAAQQD</sequence>
<dbReference type="PANTHER" id="PTHR43790:SF7">
    <property type="entry name" value="GALACTOSE_METHYL GALACTOSIDE IMPORT ATP-BINDING PROTEIN MGLA"/>
    <property type="match status" value="1"/>
</dbReference>
<keyword evidence="7 11" id="KW-0547">Nucleotide-binding</keyword>
<dbReference type="CDD" id="cd03216">
    <property type="entry name" value="ABC_Carb_Monos_I"/>
    <property type="match status" value="1"/>
</dbReference>
<dbReference type="GO" id="GO:0016887">
    <property type="term" value="F:ATP hydrolysis activity"/>
    <property type="evidence" value="ECO:0007669"/>
    <property type="project" value="InterPro"/>
</dbReference>
<evidence type="ECO:0000256" key="5">
    <source>
        <dbReference type="ARBA" id="ARBA00022597"/>
    </source>
</evidence>
<evidence type="ECO:0000256" key="1">
    <source>
        <dbReference type="ARBA" id="ARBA00004202"/>
    </source>
</evidence>
<keyword evidence="6" id="KW-0677">Repeat</keyword>
<dbReference type="PANTHER" id="PTHR43790">
    <property type="entry name" value="CARBOHYDRATE TRANSPORT ATP-BINDING PROTEIN MG119-RELATED"/>
    <property type="match status" value="1"/>
</dbReference>
<dbReference type="SUPFAM" id="SSF52540">
    <property type="entry name" value="P-loop containing nucleoside triphosphate hydrolases"/>
    <property type="match status" value="2"/>
</dbReference>
<dbReference type="Gene3D" id="3.40.50.300">
    <property type="entry name" value="P-loop containing nucleotide triphosphate hydrolases"/>
    <property type="match status" value="2"/>
</dbReference>
<dbReference type="EC" id="7.5.2.11" evidence="11"/>
<keyword evidence="8 11" id="KW-0067">ATP-binding</keyword>
<dbReference type="CDD" id="cd03215">
    <property type="entry name" value="ABC_Carb_Monos_II"/>
    <property type="match status" value="1"/>
</dbReference>
<protein>
    <recommendedName>
        <fullName evidence="11">Ribose/galactose/methyl galactoside import ATP-binding protein</fullName>
        <ecNumber evidence="11">7.5.2.11</ecNumber>
    </recommendedName>
</protein>
<dbReference type="InterPro" id="IPR003439">
    <property type="entry name" value="ABC_transporter-like_ATP-bd"/>
</dbReference>
<evidence type="ECO:0000256" key="3">
    <source>
        <dbReference type="ARBA" id="ARBA00022448"/>
    </source>
</evidence>
<evidence type="ECO:0000259" key="12">
    <source>
        <dbReference type="PROSITE" id="PS50893"/>
    </source>
</evidence>
<keyword evidence="3 11" id="KW-0813">Transport</keyword>
<dbReference type="GO" id="GO:0015749">
    <property type="term" value="P:monosaccharide transmembrane transport"/>
    <property type="evidence" value="ECO:0007669"/>
    <property type="project" value="UniProtKB-ARBA"/>
</dbReference>
<evidence type="ECO:0000256" key="7">
    <source>
        <dbReference type="ARBA" id="ARBA00022741"/>
    </source>
</evidence>
<keyword evidence="5 11" id="KW-0762">Sugar transport</keyword>
<evidence type="ECO:0000313" key="13">
    <source>
        <dbReference type="EMBL" id="OUP55712.1"/>
    </source>
</evidence>
<dbReference type="InterPro" id="IPR017871">
    <property type="entry name" value="ABC_transporter-like_CS"/>
</dbReference>
<comment type="catalytic activity">
    <reaction evidence="11">
        <text>D-galactose(out) + ATP + H2O = D-galactose(in) + ADP + phosphate + H(+)</text>
        <dbReference type="Rhea" id="RHEA:60156"/>
        <dbReference type="ChEBI" id="CHEBI:4139"/>
        <dbReference type="ChEBI" id="CHEBI:15377"/>
        <dbReference type="ChEBI" id="CHEBI:15378"/>
        <dbReference type="ChEBI" id="CHEBI:30616"/>
        <dbReference type="ChEBI" id="CHEBI:43474"/>
        <dbReference type="ChEBI" id="CHEBI:456216"/>
        <dbReference type="EC" id="7.5.2.11"/>
    </reaction>
</comment>
<dbReference type="GO" id="GO:0005886">
    <property type="term" value="C:plasma membrane"/>
    <property type="evidence" value="ECO:0007669"/>
    <property type="project" value="UniProtKB-SubCell"/>
</dbReference>
<evidence type="ECO:0000256" key="4">
    <source>
        <dbReference type="ARBA" id="ARBA00022475"/>
    </source>
</evidence>
<comment type="subcellular location">
    <subcellularLocation>
        <location evidence="2">Cell inner membrane</location>
    </subcellularLocation>
    <subcellularLocation>
        <location evidence="1 11">Cell membrane</location>
        <topology evidence="1 11">Peripheral membrane protein</topology>
    </subcellularLocation>
</comment>
<gene>
    <name evidence="13" type="ORF">B5F15_14255</name>
</gene>
<evidence type="ECO:0000313" key="14">
    <source>
        <dbReference type="Proteomes" id="UP000195326"/>
    </source>
</evidence>
<dbReference type="RefSeq" id="WP_016148453.1">
    <property type="nucleotide sequence ID" value="NZ_CABKSA010000002.1"/>
</dbReference>
<dbReference type="FunFam" id="3.40.50.300:FF:000126">
    <property type="entry name" value="Galactose/methyl galactoside import ATP-binding protein MglA"/>
    <property type="match status" value="1"/>
</dbReference>
<dbReference type="PROSITE" id="PS50893">
    <property type="entry name" value="ABC_TRANSPORTER_2"/>
    <property type="match status" value="2"/>
</dbReference>
<comment type="caution">
    <text evidence="13">The sequence shown here is derived from an EMBL/GenBank/DDBJ whole genome shotgun (WGS) entry which is preliminary data.</text>
</comment>
<evidence type="ECO:0000256" key="8">
    <source>
        <dbReference type="ARBA" id="ARBA00022840"/>
    </source>
</evidence>
<keyword evidence="10 11" id="KW-0472">Membrane</keyword>
<dbReference type="EMBL" id="NFKL01000024">
    <property type="protein sequence ID" value="OUP55712.1"/>
    <property type="molecule type" value="Genomic_DNA"/>
</dbReference>
<dbReference type="PROSITE" id="PS00211">
    <property type="entry name" value="ABC_TRANSPORTER_1"/>
    <property type="match status" value="1"/>
</dbReference>
<accession>A0A1Y4LNG5</accession>
<dbReference type="GO" id="GO:0005524">
    <property type="term" value="F:ATP binding"/>
    <property type="evidence" value="ECO:0007669"/>
    <property type="project" value="UniProtKB-UniRule"/>
</dbReference>
<dbReference type="InterPro" id="IPR027417">
    <property type="entry name" value="P-loop_NTPase"/>
</dbReference>
<evidence type="ECO:0000256" key="11">
    <source>
        <dbReference type="RuleBase" id="RU367029"/>
    </source>
</evidence>